<dbReference type="Proteomes" id="UP000095283">
    <property type="component" value="Unplaced"/>
</dbReference>
<dbReference type="SUPFAM" id="SSF49777">
    <property type="entry name" value="PEBP-like"/>
    <property type="match status" value="1"/>
</dbReference>
<proteinExistence type="predicted"/>
<evidence type="ECO:0000313" key="1">
    <source>
        <dbReference type="Proteomes" id="UP000095283"/>
    </source>
</evidence>
<protein>
    <submittedName>
        <fullName evidence="2">TGF_BETA_2 domain-containing protein</fullName>
    </submittedName>
</protein>
<dbReference type="WBParaSite" id="Hba_17727">
    <property type="protein sequence ID" value="Hba_17727"/>
    <property type="gene ID" value="Hba_17727"/>
</dbReference>
<reference evidence="2" key="1">
    <citation type="submission" date="2016-11" db="UniProtKB">
        <authorList>
            <consortium name="WormBaseParasite"/>
        </authorList>
    </citation>
    <scope>IDENTIFICATION</scope>
</reference>
<accession>A0A1I7XIZ7</accession>
<sequence length="390" mass="44295">MFLLLFLLPSVTALCPDTATCISRVKEIVAAPRRFWFGEQRRAQCQHRQANPIDCFGPSHLAVYHSLGSRLFRAKTYHTAYLRNLEIFPRITYRALPGHYRACDHEFHVGNVSANVVEADPDMSSVEPFLIRKKPEIGWHGLRFDEEFTILMTDVGFGTLNYLVTNFPIKPKVLKEYETSENFRPVDNPLVLLVFRKGKKDVEVPDAENFDLTTFMLKNDLADNLVGLSLVVVGSDAFAIERQRLRGTVDNCHSLIRKKVALSASTPLISHLPLDELRAWLTISFEQPRVNARICCQKIRQSPSFRHINANSCWWDNLCKLPSAGENLCCSNSALHWLVVDIPASELSYGARGITKFVIHYGVYVVCQHLQCLQCISSTEMHNISSQFRA</sequence>
<dbReference type="AlphaFoldDB" id="A0A1I7XIZ7"/>
<organism evidence="1 2">
    <name type="scientific">Heterorhabditis bacteriophora</name>
    <name type="common">Entomopathogenic nematode worm</name>
    <dbReference type="NCBI Taxonomy" id="37862"/>
    <lineage>
        <taxon>Eukaryota</taxon>
        <taxon>Metazoa</taxon>
        <taxon>Ecdysozoa</taxon>
        <taxon>Nematoda</taxon>
        <taxon>Chromadorea</taxon>
        <taxon>Rhabditida</taxon>
        <taxon>Rhabditina</taxon>
        <taxon>Rhabditomorpha</taxon>
        <taxon>Strongyloidea</taxon>
        <taxon>Heterorhabditidae</taxon>
        <taxon>Heterorhabditis</taxon>
    </lineage>
</organism>
<name>A0A1I7XIZ7_HETBA</name>
<dbReference type="InterPro" id="IPR036610">
    <property type="entry name" value="PEBP-like_sf"/>
</dbReference>
<evidence type="ECO:0000313" key="2">
    <source>
        <dbReference type="WBParaSite" id="Hba_17727"/>
    </source>
</evidence>
<keyword evidence="1" id="KW-1185">Reference proteome</keyword>